<sequence length="150" mass="16558">MTSKIRKSAEKPERTTYHITNTLKCRGTDHLARKTDDRWRRKVLEWPQRACRSVKVADHPGQTAPSPGAEGGEGNGVAKDLYNARNSAALNYLRTTRRAGPALPDPFFSHSFLFNASCIARSTLAPYGLKAAQMIVTNGLITSETLSQRS</sequence>
<keyword evidence="3" id="KW-1185">Reference proteome</keyword>
<protein>
    <submittedName>
        <fullName evidence="2">Uncharacterized protein</fullName>
    </submittedName>
</protein>
<dbReference type="AlphaFoldDB" id="A0A4C1YEH3"/>
<gene>
    <name evidence="2" type="ORF">EVAR_48841_1</name>
</gene>
<accession>A0A4C1YEH3</accession>
<name>A0A4C1YEH3_EUMVA</name>
<proteinExistence type="predicted"/>
<evidence type="ECO:0000313" key="3">
    <source>
        <dbReference type="Proteomes" id="UP000299102"/>
    </source>
</evidence>
<reference evidence="2 3" key="1">
    <citation type="journal article" date="2019" name="Commun. Biol.">
        <title>The bagworm genome reveals a unique fibroin gene that provides high tensile strength.</title>
        <authorList>
            <person name="Kono N."/>
            <person name="Nakamura H."/>
            <person name="Ohtoshi R."/>
            <person name="Tomita M."/>
            <person name="Numata K."/>
            <person name="Arakawa K."/>
        </authorList>
    </citation>
    <scope>NUCLEOTIDE SEQUENCE [LARGE SCALE GENOMIC DNA]</scope>
</reference>
<dbReference type="EMBL" id="BGZK01001158">
    <property type="protein sequence ID" value="GBP72857.1"/>
    <property type="molecule type" value="Genomic_DNA"/>
</dbReference>
<comment type="caution">
    <text evidence="2">The sequence shown here is derived from an EMBL/GenBank/DDBJ whole genome shotgun (WGS) entry which is preliminary data.</text>
</comment>
<feature type="region of interest" description="Disordered" evidence="1">
    <location>
        <begin position="55"/>
        <end position="78"/>
    </location>
</feature>
<evidence type="ECO:0000313" key="2">
    <source>
        <dbReference type="EMBL" id="GBP72857.1"/>
    </source>
</evidence>
<dbReference type="Proteomes" id="UP000299102">
    <property type="component" value="Unassembled WGS sequence"/>
</dbReference>
<evidence type="ECO:0000256" key="1">
    <source>
        <dbReference type="SAM" id="MobiDB-lite"/>
    </source>
</evidence>
<organism evidence="2 3">
    <name type="scientific">Eumeta variegata</name>
    <name type="common">Bagworm moth</name>
    <name type="synonym">Eumeta japonica</name>
    <dbReference type="NCBI Taxonomy" id="151549"/>
    <lineage>
        <taxon>Eukaryota</taxon>
        <taxon>Metazoa</taxon>
        <taxon>Ecdysozoa</taxon>
        <taxon>Arthropoda</taxon>
        <taxon>Hexapoda</taxon>
        <taxon>Insecta</taxon>
        <taxon>Pterygota</taxon>
        <taxon>Neoptera</taxon>
        <taxon>Endopterygota</taxon>
        <taxon>Lepidoptera</taxon>
        <taxon>Glossata</taxon>
        <taxon>Ditrysia</taxon>
        <taxon>Tineoidea</taxon>
        <taxon>Psychidae</taxon>
        <taxon>Oiketicinae</taxon>
        <taxon>Eumeta</taxon>
    </lineage>
</organism>